<protein>
    <submittedName>
        <fullName evidence="2">Phage portal protein</fullName>
    </submittedName>
</protein>
<reference evidence="2" key="1">
    <citation type="journal article" date="2019" name="PLoS Negl. Trop. Dis.">
        <title>Revisiting the worldwide diversity of Leptospira species in the environment.</title>
        <authorList>
            <person name="Vincent A.T."/>
            <person name="Schiettekatte O."/>
            <person name="Bourhy P."/>
            <person name="Veyrier F.J."/>
            <person name="Picardeau M."/>
        </authorList>
    </citation>
    <scope>NUCLEOTIDE SEQUENCE [LARGE SCALE GENOMIC DNA]</scope>
    <source>
        <strain evidence="2">201702451</strain>
    </source>
</reference>
<evidence type="ECO:0000256" key="1">
    <source>
        <dbReference type="SAM" id="MobiDB-lite"/>
    </source>
</evidence>
<feature type="region of interest" description="Disordered" evidence="1">
    <location>
        <begin position="509"/>
        <end position="541"/>
    </location>
</feature>
<sequence>MPRPRGPEYEKNLLKRIRQKERKLELDKDGIYREIPGNTQKNDPVNPGKVNEKLLTLAKSFLGTVDSPGVAGKYSKTPVYTWEQSQMMADGVRLRPVWRIDYSMLKQATYGTSIISAIHTIRIDDLIRFATVSRKEGIWFVMEDEAEKISPEIESLMKTCGDFFKLMGDRVAGWSERDHLYPVFEMMLRDTLSVDGIALYIVKNHFGKPIEMKYLDPTTIFPVDVDKGYLGDRSIRYVQIVDNNVVETFGPDELIWTHKNHLSDIQLRGWGFSPLEAVMLDLIGVINSLKYNRDRFTRQPPPGFLSVMGDLSQDSIEALEIQWREMVSGLDDSHGIPIMSSSAGEIKWTPLNLANDMLFKDFMQWLVSFVLMGHGMDQAELGLRLLGSQTLAEANQSDKIKGSMTRAKKSLLTYFESVFNKVKLYFPEYDAFRVSFSGKDPEDEKEKLAKMKDEVMHFRTIDEVRVAQDLPTLGKVMADMYGEDPETTKKAGALILNPTFMQHMMGVNQPSMDQYPEEESEENIPNDDSYPFDEDLEFEEE</sequence>
<feature type="compositionally biased region" description="Acidic residues" evidence="1">
    <location>
        <begin position="515"/>
        <end position="541"/>
    </location>
</feature>
<name>A0A4Z0ZPR8_9LEPT</name>
<gene>
    <name evidence="2" type="ORF">EHQ62_17215</name>
</gene>
<keyword evidence="3" id="KW-1185">Reference proteome</keyword>
<comment type="caution">
    <text evidence="2">The sequence shown here is derived from an EMBL/GenBank/DDBJ whole genome shotgun (WGS) entry which is preliminary data.</text>
</comment>
<dbReference type="AlphaFoldDB" id="A0A4Z0ZPR8"/>
<dbReference type="EMBL" id="RQGH01000035">
    <property type="protein sequence ID" value="TGL58634.1"/>
    <property type="molecule type" value="Genomic_DNA"/>
</dbReference>
<evidence type="ECO:0000313" key="3">
    <source>
        <dbReference type="Proteomes" id="UP000297567"/>
    </source>
</evidence>
<dbReference type="Proteomes" id="UP000297567">
    <property type="component" value="Unassembled WGS sequence"/>
</dbReference>
<evidence type="ECO:0000313" key="2">
    <source>
        <dbReference type="EMBL" id="TGL58634.1"/>
    </source>
</evidence>
<organism evidence="2 3">
    <name type="scientific">Leptospira jelokensis</name>
    <dbReference type="NCBI Taxonomy" id="2484931"/>
    <lineage>
        <taxon>Bacteria</taxon>
        <taxon>Pseudomonadati</taxon>
        <taxon>Spirochaetota</taxon>
        <taxon>Spirochaetia</taxon>
        <taxon>Leptospirales</taxon>
        <taxon>Leptospiraceae</taxon>
        <taxon>Leptospira</taxon>
    </lineage>
</organism>
<proteinExistence type="predicted"/>
<dbReference type="RefSeq" id="WP_135645128.1">
    <property type="nucleotide sequence ID" value="NZ_RQGH01000035.1"/>
</dbReference>
<accession>A0A4Z0ZPR8</accession>